<comment type="caution">
    <text evidence="4">The sequence shown here is derived from an EMBL/GenBank/DDBJ whole genome shotgun (WGS) entry which is preliminary data.</text>
</comment>
<name>A0A9W7CTZ1_9STRA</name>
<accession>A0A9W7CTZ1</accession>
<feature type="domain" description="EF-hand" evidence="3">
    <location>
        <begin position="1746"/>
        <end position="1781"/>
    </location>
</feature>
<dbReference type="PANTHER" id="PTHR22925">
    <property type="entry name" value="GLYCOSYL HYDROLASE 43 FAMILY MEMBER"/>
    <property type="match status" value="1"/>
</dbReference>
<dbReference type="InterPro" id="IPR023296">
    <property type="entry name" value="Glyco_hydro_beta-prop_sf"/>
</dbReference>
<feature type="domain" description="EF-hand" evidence="3">
    <location>
        <begin position="1694"/>
        <end position="1721"/>
    </location>
</feature>
<dbReference type="Gene3D" id="1.10.238.10">
    <property type="entry name" value="EF-hand"/>
    <property type="match status" value="2"/>
</dbReference>
<evidence type="ECO:0000313" key="4">
    <source>
        <dbReference type="EMBL" id="GMF42411.1"/>
    </source>
</evidence>
<proteinExistence type="predicted"/>
<evidence type="ECO:0000256" key="2">
    <source>
        <dbReference type="SAM" id="MobiDB-lite"/>
    </source>
</evidence>
<dbReference type="Pfam" id="PF13202">
    <property type="entry name" value="EF-hand_5"/>
    <property type="match status" value="1"/>
</dbReference>
<dbReference type="InterPro" id="IPR002048">
    <property type="entry name" value="EF_hand_dom"/>
</dbReference>
<dbReference type="InterPro" id="IPR011992">
    <property type="entry name" value="EF-hand-dom_pair"/>
</dbReference>
<feature type="compositionally biased region" description="Polar residues" evidence="2">
    <location>
        <begin position="1486"/>
        <end position="1497"/>
    </location>
</feature>
<keyword evidence="5" id="KW-1185">Reference proteome</keyword>
<reference evidence="4" key="1">
    <citation type="submission" date="2023-04" db="EMBL/GenBank/DDBJ databases">
        <title>Phytophthora fragariaefolia NBRC 109709.</title>
        <authorList>
            <person name="Ichikawa N."/>
            <person name="Sato H."/>
            <person name="Tonouchi N."/>
        </authorList>
    </citation>
    <scope>NUCLEOTIDE SEQUENCE</scope>
    <source>
        <strain evidence="4">NBRC 109709</strain>
    </source>
</reference>
<dbReference type="Proteomes" id="UP001165121">
    <property type="component" value="Unassembled WGS sequence"/>
</dbReference>
<feature type="region of interest" description="Disordered" evidence="2">
    <location>
        <begin position="1485"/>
        <end position="1512"/>
    </location>
</feature>
<dbReference type="PROSITE" id="PS50222">
    <property type="entry name" value="EF_HAND_2"/>
    <property type="match status" value="3"/>
</dbReference>
<evidence type="ECO:0000256" key="1">
    <source>
        <dbReference type="ARBA" id="ARBA00022837"/>
    </source>
</evidence>
<dbReference type="InterPro" id="IPR018247">
    <property type="entry name" value="EF_Hand_1_Ca_BS"/>
</dbReference>
<gene>
    <name evidence="4" type="ORF">Pfra01_001386400</name>
</gene>
<protein>
    <submittedName>
        <fullName evidence="4">Unnamed protein product</fullName>
    </submittedName>
</protein>
<organism evidence="4 5">
    <name type="scientific">Phytophthora fragariaefolia</name>
    <dbReference type="NCBI Taxonomy" id="1490495"/>
    <lineage>
        <taxon>Eukaryota</taxon>
        <taxon>Sar</taxon>
        <taxon>Stramenopiles</taxon>
        <taxon>Oomycota</taxon>
        <taxon>Peronosporomycetes</taxon>
        <taxon>Peronosporales</taxon>
        <taxon>Peronosporaceae</taxon>
        <taxon>Phytophthora</taxon>
    </lineage>
</organism>
<sequence>MTFGILLPRTQVVDIHSPEYFVSDALELLLVAAYTLFIGCEATSTESHVASSPLLRSEATGGEERRLAGDRIPLVFVKDLLKSESKRNSAFNTWSKLGDKDMAKSLGLSTNRIKIVRDFLNRNKVDEVSLLNLYRAGQKKGTLPAAVICVLVVLSLKSQWVGATSLADDWYSSTRCNEKSPSTACRNYERCKATHRCARGDEDYEIKAADLKSYTRRFAGGERERIALMNDFEDWKSGTHQWRFQTRNTSDSSSSYDDSMLEPRTWIGWDTFSFPVIGSLELASGYLVFDTDQAKLWGDVQLNGVVTTTRLGGTSVAVFNFMTVYLGADVRVRFQGSRAVAILSRSSFIVDTELRVRPGTLGGFPGGGFIGSGTSSPGVNNNQNGPGSTSVRVYVKTLSTWGKHIPEVQEIETSAAAGQKLQGHFILRYPSAESAGLVTETIPYDAGALDVRRRLETAFPDIGELNVERDDTLEQVPEIGRLWCVTFLSAVGNVPQLQAQSFLTGLESKVVTRTLINGNELSGSFQLSFLGRVTRWLDHDVAAGGLRTALLEDFPSLIDARVTRTDPKDLCMQGSTLPDQTARSSVVAFDPNVDQGLYRSSEWQVPEDDLIEVADSTKSYPAKRCRAGRGAAGGFVWKLQFWTRQGNIMPRTPTSSGLTDVTPPAGLAIDISKLQGIEAAAEIVDSQCFSLAFGGAGASFVSPGGVGYASSTWVAEAYADEQVTDLLGGSGGAGGGQEPFDVFPVVQPTQGGAGAGTMLLSAINDILIGPSAKISANGGNGSSAFTPGGGGSGGSILLVSGATVSHHGILEAMGGHGGHELITGSIGGGGGGSGGRIAIYAQSYSSWSEGSLQVSGGASPDRVRSGGRGSVFIKVRTELAMRIDTSMGAAATTKSLLVHGSERYSSGSSYLSPESRQVSRNGPRFKLAEVSQPTRISYFVRVGNLDRGTLATNRGAIFGVHRTDSAQVNDEVMIAIALVDGSFVHEANTYQLPRHIFQDKVQTDRWYKLDMTLDWQAHTYSIRLNDVLKVNAAEFQGESVAALSLSNFHAMSTWWDEIYVGNDYLLGFSCPWIRLATDTAAADAAVENDGAVLTTKRSWRKLWPATFQTPLTTTYHPMVHHESHLSKQEVYTHDNGGIIPFDGAPHRAFFNDIREQESENPDQSSYEETQAISLAGNEAEEVISYAELLTIEGLPLDSTIIQPLETGIDWEARVGSTSANSATPESDVPSHPSVYWYSEVFNASTGNGGIGACSSIDYNEWRNEGIMLHFTNLTDPFGDRRQNSGLLADRPKVIFNRGTQRFVMWMHVDSASASTANTMGLTGVASSEYPNGPFQFIHTLYPDAAPLEAPGGQSINETHDQTVAIISSSGAQDAAYLVRTYYKTVEYWLPRPVMDPLWQSVQKPSDSGNGETVTDFGLSYHRAFHHKGYDDPTDIYLQRWRMEDTPWEVICCSLVNLSNCVSVTEVPQQPEDVCPDGMKKKAILGQAQSQTANSSAPATVKTRYKDPNDDTNSAFVPTSSVQAYTSWGFQVLNTKTWRGNYFDALSTNITLFIFKRFAGERRRHEIDADPTIQYTYPNEEELTQSVIPANDTEILDELLSTLGVPVSIAFKSKYSSFDLAEIDQDGDGKITSYEVAELEQKKVLKKLTDGLVDALIADFNVMKWGQVGILDADSDGLITFNEFENWLGLDPNLLFDRFDLDKNGYLDENELARSLLYRQMPRLDAAIFVLDPSFDGRVYYERFRSLLLQAPDYIFTTFDFDSSGTLSQFEINLMVKDLGPALARAEVLEALKNTTTNSITKADYAAWFSATTSLVDDSRDKLKVDNAIHATGPDRLTGPLHVIERRRAKYVAISALTDDYLNTRGLLREVEGDFEGRESLLNYFAFSEDLFGLADSADGSVLGDEIKPFHEFLSPAMLGDRASYWNGRHWEGRPSAPALFTYGSQCFQVTGLDDAAVDEESSGCLPCRTTSPYASDVVDQYQTFSRGTAQCGPQKELDAYIKVFDQQVSIQLQYQQQAQFGPQGLQQHMSPCYNQSQFFPCDVHKILDGNVADTLRNWSLRETAQNLAWEKHPNNVGSSVKIRADDFQLESTGPSYIERFPLREREPLNDDDPLNSVTVYEPDELADVLGGGR</sequence>
<feature type="domain" description="EF-hand" evidence="3">
    <location>
        <begin position="1670"/>
        <end position="1693"/>
    </location>
</feature>
<dbReference type="PROSITE" id="PS00018">
    <property type="entry name" value="EF_HAND_1"/>
    <property type="match status" value="4"/>
</dbReference>
<keyword evidence="1" id="KW-0106">Calcium</keyword>
<evidence type="ECO:0000313" key="5">
    <source>
        <dbReference type="Proteomes" id="UP001165121"/>
    </source>
</evidence>
<evidence type="ECO:0000259" key="3">
    <source>
        <dbReference type="PROSITE" id="PS50222"/>
    </source>
</evidence>
<dbReference type="SUPFAM" id="SSF47473">
    <property type="entry name" value="EF-hand"/>
    <property type="match status" value="2"/>
</dbReference>
<dbReference type="OrthoDB" id="9970295at2759"/>
<dbReference type="SUPFAM" id="SSF75005">
    <property type="entry name" value="Arabinanase/levansucrase/invertase"/>
    <property type="match status" value="1"/>
</dbReference>
<dbReference type="Gene3D" id="2.115.10.20">
    <property type="entry name" value="Glycosyl hydrolase domain, family 43"/>
    <property type="match status" value="1"/>
</dbReference>
<dbReference type="EMBL" id="BSXT01001445">
    <property type="protein sequence ID" value="GMF42411.1"/>
    <property type="molecule type" value="Genomic_DNA"/>
</dbReference>
<dbReference type="GO" id="GO:0005509">
    <property type="term" value="F:calcium ion binding"/>
    <property type="evidence" value="ECO:0007669"/>
    <property type="project" value="InterPro"/>
</dbReference>
<dbReference type="PANTHER" id="PTHR22925:SF3">
    <property type="entry name" value="GLYCOSYL HYDROLASE FAMILY PROTEIN 43"/>
    <property type="match status" value="1"/>
</dbReference>